<dbReference type="InterPro" id="IPR017900">
    <property type="entry name" value="4Fe4S_Fe_S_CS"/>
</dbReference>
<evidence type="ECO:0000256" key="1">
    <source>
        <dbReference type="ARBA" id="ARBA00001966"/>
    </source>
</evidence>
<dbReference type="GO" id="GO:0046872">
    <property type="term" value="F:metal ion binding"/>
    <property type="evidence" value="ECO:0007669"/>
    <property type="project" value="UniProtKB-KW"/>
</dbReference>
<dbReference type="InterPro" id="IPR058240">
    <property type="entry name" value="rSAM_sf"/>
</dbReference>
<dbReference type="SFLD" id="SFLDS00029">
    <property type="entry name" value="Radical_SAM"/>
    <property type="match status" value="1"/>
</dbReference>
<dbReference type="InterPro" id="IPR001041">
    <property type="entry name" value="2Fe-2S_ferredoxin-type"/>
</dbReference>
<dbReference type="Gene3D" id="3.10.20.440">
    <property type="entry name" value="2Fe-2S iron-sulphur cluster binding domain, sarcosine oxidase, alpha subunit, N-terminal domain"/>
    <property type="match status" value="1"/>
</dbReference>
<dbReference type="Gene3D" id="3.20.20.70">
    <property type="entry name" value="Aldolase class I"/>
    <property type="match status" value="1"/>
</dbReference>
<dbReference type="EMBL" id="DTAI01000081">
    <property type="protein sequence ID" value="HGN36478.1"/>
    <property type="molecule type" value="Genomic_DNA"/>
</dbReference>
<dbReference type="PROSITE" id="PS51918">
    <property type="entry name" value="RADICAL_SAM"/>
    <property type="match status" value="1"/>
</dbReference>
<dbReference type="GO" id="GO:0016491">
    <property type="term" value="F:oxidoreductase activity"/>
    <property type="evidence" value="ECO:0007669"/>
    <property type="project" value="UniProtKB-KW"/>
</dbReference>
<proteinExistence type="predicted"/>
<dbReference type="SUPFAM" id="SSF54862">
    <property type="entry name" value="4Fe-4S ferredoxins"/>
    <property type="match status" value="1"/>
</dbReference>
<dbReference type="PROSITE" id="PS00198">
    <property type="entry name" value="4FE4S_FER_1"/>
    <property type="match status" value="1"/>
</dbReference>
<evidence type="ECO:0000256" key="5">
    <source>
        <dbReference type="ARBA" id="ARBA00023002"/>
    </source>
</evidence>
<evidence type="ECO:0000313" key="11">
    <source>
        <dbReference type="EMBL" id="HGN36478.1"/>
    </source>
</evidence>
<keyword evidence="7" id="KW-0411">Iron-sulfur</keyword>
<dbReference type="InterPro" id="IPR013785">
    <property type="entry name" value="Aldolase_TIM"/>
</dbReference>
<feature type="domain" description="4Fe-4S ferredoxin-type" evidence="9">
    <location>
        <begin position="26"/>
        <end position="55"/>
    </location>
</feature>
<keyword evidence="2" id="KW-0004">4Fe-4S</keyword>
<name>A0A7J3I6X4_9CREN</name>
<evidence type="ECO:0000259" key="8">
    <source>
        <dbReference type="PROSITE" id="PS51085"/>
    </source>
</evidence>
<dbReference type="PANTHER" id="PTHR30352">
    <property type="entry name" value="PYRUVATE FORMATE-LYASE-ACTIVATING ENZYME"/>
    <property type="match status" value="1"/>
</dbReference>
<dbReference type="PROSITE" id="PS51379">
    <property type="entry name" value="4FE4S_FER_2"/>
    <property type="match status" value="1"/>
</dbReference>
<keyword evidence="3" id="KW-0949">S-adenosyl-L-methionine</keyword>
<dbReference type="AlphaFoldDB" id="A0A7J3I6X4"/>
<evidence type="ECO:0000256" key="2">
    <source>
        <dbReference type="ARBA" id="ARBA00022485"/>
    </source>
</evidence>
<organism evidence="11">
    <name type="scientific">Ignisphaera aggregans</name>
    <dbReference type="NCBI Taxonomy" id="334771"/>
    <lineage>
        <taxon>Archaea</taxon>
        <taxon>Thermoproteota</taxon>
        <taxon>Thermoprotei</taxon>
        <taxon>Desulfurococcales</taxon>
        <taxon>Desulfurococcaceae</taxon>
        <taxon>Ignisphaera</taxon>
    </lineage>
</organism>
<gene>
    <name evidence="11" type="ORF">ENT87_02875</name>
    <name evidence="12" type="ORF">ENU30_06140</name>
</gene>
<reference evidence="11" key="1">
    <citation type="journal article" date="2020" name="mSystems">
        <title>Genome- and Community-Level Interaction Insights into Carbon Utilization and Element Cycling Functions of Hydrothermarchaeota in Hydrothermal Sediment.</title>
        <authorList>
            <person name="Zhou Z."/>
            <person name="Liu Y."/>
            <person name="Xu W."/>
            <person name="Pan J."/>
            <person name="Luo Z.H."/>
            <person name="Li M."/>
        </authorList>
    </citation>
    <scope>NUCLEOTIDE SEQUENCE [LARGE SCALE GENOMIC DNA]</scope>
    <source>
        <strain evidence="11">SpSt-618</strain>
        <strain evidence="12">SpSt-657</strain>
    </source>
</reference>
<comment type="caution">
    <text evidence="11">The sequence shown here is derived from an EMBL/GenBank/DDBJ whole genome shotgun (WGS) entry which is preliminary data.</text>
</comment>
<evidence type="ECO:0000313" key="12">
    <source>
        <dbReference type="EMBL" id="HGQ18536.1"/>
    </source>
</evidence>
<dbReference type="PROSITE" id="PS51085">
    <property type="entry name" value="2FE2S_FER_2"/>
    <property type="match status" value="1"/>
</dbReference>
<evidence type="ECO:0000256" key="3">
    <source>
        <dbReference type="ARBA" id="ARBA00022691"/>
    </source>
</evidence>
<dbReference type="PANTHER" id="PTHR30352:SF5">
    <property type="entry name" value="PYRUVATE FORMATE-LYASE 1-ACTIVATING ENZYME"/>
    <property type="match status" value="1"/>
</dbReference>
<feature type="domain" description="2Fe-2S ferredoxin-type" evidence="8">
    <location>
        <begin position="60"/>
        <end position="138"/>
    </location>
</feature>
<dbReference type="CDD" id="cd01335">
    <property type="entry name" value="Radical_SAM"/>
    <property type="match status" value="1"/>
</dbReference>
<evidence type="ECO:0000256" key="7">
    <source>
        <dbReference type="ARBA" id="ARBA00023014"/>
    </source>
</evidence>
<dbReference type="Pfam" id="PF13510">
    <property type="entry name" value="Fer2_4"/>
    <property type="match status" value="1"/>
</dbReference>
<dbReference type="Pfam" id="PF00037">
    <property type="entry name" value="Fer4"/>
    <property type="match status" value="1"/>
</dbReference>
<protein>
    <submittedName>
        <fullName evidence="11">Radical SAM protein</fullName>
    </submittedName>
</protein>
<keyword evidence="5" id="KW-0560">Oxidoreductase</keyword>
<dbReference type="InterPro" id="IPR034457">
    <property type="entry name" value="Organic_radical-activating"/>
</dbReference>
<comment type="cofactor">
    <cofactor evidence="1">
        <name>[4Fe-4S] cluster</name>
        <dbReference type="ChEBI" id="CHEBI:49883"/>
    </cofactor>
</comment>
<evidence type="ECO:0000256" key="4">
    <source>
        <dbReference type="ARBA" id="ARBA00022723"/>
    </source>
</evidence>
<evidence type="ECO:0000259" key="10">
    <source>
        <dbReference type="PROSITE" id="PS51918"/>
    </source>
</evidence>
<dbReference type="SUPFAM" id="SSF54292">
    <property type="entry name" value="2Fe-2S ferredoxin-like"/>
    <property type="match status" value="1"/>
</dbReference>
<evidence type="ECO:0000259" key="9">
    <source>
        <dbReference type="PROSITE" id="PS51379"/>
    </source>
</evidence>
<keyword evidence="4" id="KW-0479">Metal-binding</keyword>
<dbReference type="InterPro" id="IPR007197">
    <property type="entry name" value="rSAM"/>
</dbReference>
<dbReference type="InterPro" id="IPR017896">
    <property type="entry name" value="4Fe4S_Fe-S-bd"/>
</dbReference>
<evidence type="ECO:0000256" key="6">
    <source>
        <dbReference type="ARBA" id="ARBA00023004"/>
    </source>
</evidence>
<dbReference type="EMBL" id="DTBZ01000114">
    <property type="protein sequence ID" value="HGQ18536.1"/>
    <property type="molecule type" value="Genomic_DNA"/>
</dbReference>
<dbReference type="CDD" id="cd00207">
    <property type="entry name" value="fer2"/>
    <property type="match status" value="1"/>
</dbReference>
<dbReference type="SUPFAM" id="SSF102114">
    <property type="entry name" value="Radical SAM enzymes"/>
    <property type="match status" value="1"/>
</dbReference>
<dbReference type="InterPro" id="IPR036010">
    <property type="entry name" value="2Fe-2S_ferredoxin-like_sf"/>
</dbReference>
<dbReference type="Pfam" id="PF04055">
    <property type="entry name" value="Radical_SAM"/>
    <property type="match status" value="1"/>
</dbReference>
<dbReference type="GO" id="GO:0051539">
    <property type="term" value="F:4 iron, 4 sulfur cluster binding"/>
    <property type="evidence" value="ECO:0007669"/>
    <property type="project" value="UniProtKB-KW"/>
</dbReference>
<sequence>MSVSLQKRAVEVDFSRCRSCRFCSTVNICHSPDRCIGCLSCYYACPYGARRIVDAVEEVREIKIYIDGAEYTVPSGITIAEALRRCGFVFSDPSSKRASVACGTGGCWSCALTVDGELQRTCITPVEDGMKIESDTSGREPLRIVHGPQPHTVGGKATPWWEVNYVNYVEAAIWVAGCNLRCPQCQNYSVTYDNASPALTPKEAAIAVVGCHKKYGTRGIAVSGGEPTINRRWLVEFFKEVTRRVDSSVRRHLDSNGTVLTKDYVDELIEAGCNNIGVEPKCTRVETYMRITGIGNRELAERYLNTAWRSIEYIYEMYSNRVFLGVGLVYNRSLVSLDEIAEAGRRIASIDRRIQVTVLDYFPTFRRRDLKRPSVREMLMVKKILEDQGLETVIVQTIAGHIGPENRRMIEETR</sequence>
<dbReference type="InterPro" id="IPR042204">
    <property type="entry name" value="2Fe-2S-bd_N"/>
</dbReference>
<keyword evidence="6" id="KW-0408">Iron</keyword>
<accession>A0A7J3I6X4</accession>
<feature type="domain" description="Radical SAM core" evidence="10">
    <location>
        <begin position="161"/>
        <end position="391"/>
    </location>
</feature>